<evidence type="ECO:0000256" key="3">
    <source>
        <dbReference type="PROSITE-ProRule" id="PRU00023"/>
    </source>
</evidence>
<evidence type="ECO:0000256" key="2">
    <source>
        <dbReference type="ARBA" id="ARBA00023043"/>
    </source>
</evidence>
<dbReference type="PANTHER" id="PTHR24171:SF8">
    <property type="entry name" value="BRCA1-ASSOCIATED RING DOMAIN PROTEIN 1"/>
    <property type="match status" value="1"/>
</dbReference>
<dbReference type="GO" id="GO:0004842">
    <property type="term" value="F:ubiquitin-protein transferase activity"/>
    <property type="evidence" value="ECO:0007669"/>
    <property type="project" value="TreeGrafter"/>
</dbReference>
<dbReference type="PROSITE" id="PS50088">
    <property type="entry name" value="ANK_REPEAT"/>
    <property type="match status" value="1"/>
</dbReference>
<keyword evidence="2 3" id="KW-0040">ANK repeat</keyword>
<comment type="caution">
    <text evidence="4">The sequence shown here is derived from an EMBL/GenBank/DDBJ whole genome shotgun (WGS) entry which is preliminary data.</text>
</comment>
<dbReference type="OrthoDB" id="9812708at2"/>
<keyword evidence="1" id="KW-0677">Repeat</keyword>
<dbReference type="InterPro" id="IPR002110">
    <property type="entry name" value="Ankyrin_rpt"/>
</dbReference>
<dbReference type="Pfam" id="PF12796">
    <property type="entry name" value="Ank_2"/>
    <property type="match status" value="1"/>
</dbReference>
<organism evidence="4 5">
    <name type="scientific">Comamonas testosteroni</name>
    <name type="common">Pseudomonas testosteroni</name>
    <dbReference type="NCBI Taxonomy" id="285"/>
    <lineage>
        <taxon>Bacteria</taxon>
        <taxon>Pseudomonadati</taxon>
        <taxon>Pseudomonadota</taxon>
        <taxon>Betaproteobacteria</taxon>
        <taxon>Burkholderiales</taxon>
        <taxon>Comamonadaceae</taxon>
        <taxon>Comamonas</taxon>
    </lineage>
</organism>
<protein>
    <submittedName>
        <fullName evidence="4">Ankyrin repeat domain-containing protein</fullName>
    </submittedName>
</protein>
<sequence>MAHSEGSSVPQGAIEAPAIVYWASLGRTEAVRRLLSEKANPNAVDALGWSALQAAAENGHLEIVKLLVGAGANLNYSSKEGTALQGAIMAKQTAVIQYLRSVGAK</sequence>
<keyword evidence="5" id="KW-1185">Reference proteome</keyword>
<feature type="repeat" description="ANK" evidence="3">
    <location>
        <begin position="47"/>
        <end position="79"/>
    </location>
</feature>
<dbReference type="EMBL" id="QURR01000088">
    <property type="protein sequence ID" value="RGE37225.1"/>
    <property type="molecule type" value="Genomic_DNA"/>
</dbReference>
<evidence type="ECO:0000256" key="1">
    <source>
        <dbReference type="ARBA" id="ARBA00022737"/>
    </source>
</evidence>
<gene>
    <name evidence="4" type="ORF">DZC30_22815</name>
</gene>
<evidence type="ECO:0000313" key="5">
    <source>
        <dbReference type="Proteomes" id="UP000261948"/>
    </source>
</evidence>
<proteinExistence type="predicted"/>
<dbReference type="Proteomes" id="UP000261948">
    <property type="component" value="Unassembled WGS sequence"/>
</dbReference>
<dbReference type="Gene3D" id="1.25.40.20">
    <property type="entry name" value="Ankyrin repeat-containing domain"/>
    <property type="match status" value="1"/>
</dbReference>
<name>A0A373F131_COMTE</name>
<dbReference type="SMART" id="SM00248">
    <property type="entry name" value="ANK"/>
    <property type="match status" value="2"/>
</dbReference>
<dbReference type="InterPro" id="IPR036770">
    <property type="entry name" value="Ankyrin_rpt-contain_sf"/>
</dbReference>
<dbReference type="GO" id="GO:0085020">
    <property type="term" value="P:protein K6-linked ubiquitination"/>
    <property type="evidence" value="ECO:0007669"/>
    <property type="project" value="TreeGrafter"/>
</dbReference>
<accession>A0A373F131</accession>
<dbReference type="PANTHER" id="PTHR24171">
    <property type="entry name" value="ANKYRIN REPEAT DOMAIN-CONTAINING PROTEIN 39-RELATED"/>
    <property type="match status" value="1"/>
</dbReference>
<reference evidence="4 5" key="1">
    <citation type="submission" date="2018-08" db="EMBL/GenBank/DDBJ databases">
        <title>Comamonas testosteroni strain SWCO2.</title>
        <authorList>
            <person name="Jiang N."/>
            <person name="Zhang X.Z."/>
        </authorList>
    </citation>
    <scope>NUCLEOTIDE SEQUENCE [LARGE SCALE GENOMIC DNA]</scope>
    <source>
        <strain evidence="4 5">SWCO2</strain>
    </source>
</reference>
<dbReference type="PROSITE" id="PS50297">
    <property type="entry name" value="ANK_REP_REGION"/>
    <property type="match status" value="1"/>
</dbReference>
<dbReference type="SUPFAM" id="SSF48403">
    <property type="entry name" value="Ankyrin repeat"/>
    <property type="match status" value="1"/>
</dbReference>
<dbReference type="AlphaFoldDB" id="A0A373F131"/>
<evidence type="ECO:0000313" key="4">
    <source>
        <dbReference type="EMBL" id="RGE37225.1"/>
    </source>
</evidence>